<reference evidence="2" key="1">
    <citation type="submission" date="2012-04" db="EMBL/GenBank/DDBJ databases">
        <title>The Genome Sequence of Loa loa.</title>
        <authorList>
            <consortium name="The Broad Institute Genome Sequencing Platform"/>
            <consortium name="Broad Institute Genome Sequencing Center for Infectious Disease"/>
            <person name="Nutman T.B."/>
            <person name="Fink D.L."/>
            <person name="Russ C."/>
            <person name="Young S."/>
            <person name="Zeng Q."/>
            <person name="Gargeya S."/>
            <person name="Alvarado L."/>
            <person name="Berlin A."/>
            <person name="Chapman S.B."/>
            <person name="Chen Z."/>
            <person name="Freedman E."/>
            <person name="Gellesch M."/>
            <person name="Goldberg J."/>
            <person name="Griggs A."/>
            <person name="Gujja S."/>
            <person name="Heilman E.R."/>
            <person name="Heiman D."/>
            <person name="Howarth C."/>
            <person name="Mehta T."/>
            <person name="Neiman D."/>
            <person name="Pearson M."/>
            <person name="Roberts A."/>
            <person name="Saif S."/>
            <person name="Shea T."/>
            <person name="Shenoy N."/>
            <person name="Sisk P."/>
            <person name="Stolte C."/>
            <person name="Sykes S."/>
            <person name="White J."/>
            <person name="Yandava C."/>
            <person name="Haas B."/>
            <person name="Henn M.R."/>
            <person name="Nusbaum C."/>
            <person name="Birren B."/>
        </authorList>
    </citation>
    <scope>NUCLEOTIDE SEQUENCE [LARGE SCALE GENOMIC DNA]</scope>
</reference>
<protein>
    <submittedName>
        <fullName evidence="2">Uncharacterized protein</fullName>
    </submittedName>
</protein>
<evidence type="ECO:0000313" key="2">
    <source>
        <dbReference type="EMBL" id="EFO25627.1"/>
    </source>
</evidence>
<name>A0A1S0U7J4_LOALO</name>
<evidence type="ECO:0000256" key="1">
    <source>
        <dbReference type="SAM" id="MobiDB-lite"/>
    </source>
</evidence>
<sequence length="106" mass="12249">MHSLVQKVAYLKPGHRHDRVITSRVTSEASEEEHRRTENDRRRDPFCCPFSRRVTDRIYKRVGLQLNDDSFSGGTLPKKNVHLLSVVVVEIVVTHSWALCEALYFG</sequence>
<gene>
    <name evidence="2" type="ORF">LOAG_02864</name>
</gene>
<dbReference type="CTD" id="9940247"/>
<dbReference type="GeneID" id="9940247"/>
<feature type="region of interest" description="Disordered" evidence="1">
    <location>
        <begin position="23"/>
        <end position="42"/>
    </location>
</feature>
<proteinExistence type="predicted"/>
<accession>A0A1S0U7J4</accession>
<dbReference type="RefSeq" id="XP_003138449.1">
    <property type="nucleotide sequence ID" value="XM_003138401.1"/>
</dbReference>
<feature type="compositionally biased region" description="Basic and acidic residues" evidence="1">
    <location>
        <begin position="32"/>
        <end position="42"/>
    </location>
</feature>
<dbReference type="OrthoDB" id="5866645at2759"/>
<dbReference type="AlphaFoldDB" id="A0A1S0U7J4"/>
<dbReference type="EMBL" id="JH712195">
    <property type="protein sequence ID" value="EFO25627.1"/>
    <property type="molecule type" value="Genomic_DNA"/>
</dbReference>
<dbReference type="KEGG" id="loa:LOAG_02864"/>
<organism evidence="2">
    <name type="scientific">Loa loa</name>
    <name type="common">Eye worm</name>
    <name type="synonym">Filaria loa</name>
    <dbReference type="NCBI Taxonomy" id="7209"/>
    <lineage>
        <taxon>Eukaryota</taxon>
        <taxon>Metazoa</taxon>
        <taxon>Ecdysozoa</taxon>
        <taxon>Nematoda</taxon>
        <taxon>Chromadorea</taxon>
        <taxon>Rhabditida</taxon>
        <taxon>Spirurina</taxon>
        <taxon>Spiruromorpha</taxon>
        <taxon>Filarioidea</taxon>
        <taxon>Onchocercidae</taxon>
        <taxon>Loa</taxon>
    </lineage>
</organism>
<dbReference type="InParanoid" id="A0A1S0U7J4"/>